<dbReference type="InterPro" id="IPR013881">
    <property type="entry name" value="Pre-mRNA_splic_Prp3_dom"/>
</dbReference>
<dbReference type="CDD" id="cd24162">
    <property type="entry name" value="Prp3_C"/>
    <property type="match status" value="1"/>
</dbReference>
<keyword evidence="2" id="KW-0507">mRNA processing</keyword>
<keyword evidence="4" id="KW-0539">Nucleus</keyword>
<dbReference type="PANTHER" id="PTHR14212">
    <property type="entry name" value="U4/U6-ASSOCIATED RNA SPLICING FACTOR-RELATED"/>
    <property type="match status" value="1"/>
</dbReference>
<evidence type="ECO:0000256" key="5">
    <source>
        <dbReference type="SAM" id="MobiDB-lite"/>
    </source>
</evidence>
<feature type="domain" description="Pre-mRNA-splicing factor 3" evidence="7">
    <location>
        <begin position="295"/>
        <end position="518"/>
    </location>
</feature>
<evidence type="ECO:0000313" key="8">
    <source>
        <dbReference type="EMBL" id="CAL8125505.1"/>
    </source>
</evidence>
<dbReference type="EMBL" id="CAXLJM020000069">
    <property type="protein sequence ID" value="CAL8125505.1"/>
    <property type="molecule type" value="Genomic_DNA"/>
</dbReference>
<comment type="caution">
    <text evidence="8">The sequence shown here is derived from an EMBL/GenBank/DDBJ whole genome shotgun (WGS) entry which is preliminary data.</text>
</comment>
<gene>
    <name evidence="8" type="ORF">ODALV1_LOCUS20995</name>
</gene>
<evidence type="ECO:0000259" key="6">
    <source>
        <dbReference type="Pfam" id="PF06544"/>
    </source>
</evidence>
<proteinExistence type="predicted"/>
<evidence type="ECO:0000256" key="4">
    <source>
        <dbReference type="ARBA" id="ARBA00023242"/>
    </source>
</evidence>
<reference evidence="8 9" key="1">
    <citation type="submission" date="2024-08" db="EMBL/GenBank/DDBJ databases">
        <authorList>
            <person name="Cucini C."/>
            <person name="Frati F."/>
        </authorList>
    </citation>
    <scope>NUCLEOTIDE SEQUENCE [LARGE SCALE GENOMIC DNA]</scope>
</reference>
<dbReference type="InterPro" id="IPR010541">
    <property type="entry name" value="Prp3_C"/>
</dbReference>
<feature type="domain" description="Small nuclear ribonucleoprotein Prp3 C-terminal" evidence="6">
    <location>
        <begin position="541"/>
        <end position="659"/>
    </location>
</feature>
<sequence length="672" mass="76044">MALTLSPKDLDGFKPYVDKAVQRFVGLSEPTVVNAAISLLASGADKMQLTNKLRTLHPNLRDRAHKLSDLIFELVTEYAQSVQQVQQKAAKKRGFEREVSEAKAPKAVKMDSSTGPVSVAKMPDGMSPGQLTSLQIKEMMANAQRMIEERKRALEKLGPTGAVLPPPGVVVPPPVMLATPQLSTPVPSAAMAEQEYSAPVFDGDKKRKLAELQAQIQSKIGALKQKGDVAAPPTEDGQSKPVPLLLDNEGRAIDMTGKQLLFPQHQPTLKANIRAQKRAELKQQDRKLTEEPVANKYFDERLAPTNVLKKGLDRKKKALKFNEPGKFVQLAHKQRMQAQLQKLQQEIAEKARKTGISTAARLAKLSGVTGPSEKLKEYIPQVEWWDSIILDEKDNKKELLTYEFPVKEDAVTNLIEHPTQLRCPTDPHEPVFMPVFLTKKERKKLRRQNRRETWKDKQERIRLGLDAAPAAKVRISNLMRVLGVEAVQDPTKVEAHVRKQMAHRLKTHQEANASRKLTPEQRKEKKLKKLEEDVSLGVQVSVYRIDCLANQSKRFKVDTVAKQLLMTGAVVMYKECNVVIVEGGPKQQKKYRRLILSRIKWEEDMVKDKEDVPNKCVLVWEGMTKERRFGDFKFKALKTEEMVREYFKKHNVQQYWDLAISGTVLETVGEVI</sequence>
<evidence type="ECO:0000256" key="1">
    <source>
        <dbReference type="ARBA" id="ARBA00004123"/>
    </source>
</evidence>
<organism evidence="8 9">
    <name type="scientific">Orchesella dallaii</name>
    <dbReference type="NCBI Taxonomy" id="48710"/>
    <lineage>
        <taxon>Eukaryota</taxon>
        <taxon>Metazoa</taxon>
        <taxon>Ecdysozoa</taxon>
        <taxon>Arthropoda</taxon>
        <taxon>Hexapoda</taxon>
        <taxon>Collembola</taxon>
        <taxon>Entomobryomorpha</taxon>
        <taxon>Entomobryoidea</taxon>
        <taxon>Orchesellidae</taxon>
        <taxon>Orchesellinae</taxon>
        <taxon>Orchesella</taxon>
    </lineage>
</organism>
<comment type="subcellular location">
    <subcellularLocation>
        <location evidence="1">Nucleus</location>
    </subcellularLocation>
</comment>
<evidence type="ECO:0000256" key="3">
    <source>
        <dbReference type="ARBA" id="ARBA00023187"/>
    </source>
</evidence>
<dbReference type="Gene3D" id="1.20.1390.10">
    <property type="entry name" value="PWI domain"/>
    <property type="match status" value="1"/>
</dbReference>
<dbReference type="Pfam" id="PF06544">
    <property type="entry name" value="Prp3_C"/>
    <property type="match status" value="1"/>
</dbReference>
<dbReference type="Proteomes" id="UP001642540">
    <property type="component" value="Unassembled WGS sequence"/>
</dbReference>
<dbReference type="PANTHER" id="PTHR14212:SF0">
    <property type="entry name" value="U4_U6 SMALL NUCLEAR RIBONUCLEOPROTEIN PRP3"/>
    <property type="match status" value="1"/>
</dbReference>
<evidence type="ECO:0000259" key="7">
    <source>
        <dbReference type="Pfam" id="PF08572"/>
    </source>
</evidence>
<name>A0ABP1RFK2_9HEXA</name>
<accession>A0ABP1RFK2</accession>
<evidence type="ECO:0000256" key="2">
    <source>
        <dbReference type="ARBA" id="ARBA00022664"/>
    </source>
</evidence>
<keyword evidence="3" id="KW-0508">mRNA splicing</keyword>
<dbReference type="Pfam" id="PF08572">
    <property type="entry name" value="PRP3"/>
    <property type="match status" value="1"/>
</dbReference>
<protein>
    <submittedName>
        <fullName evidence="8">Uncharacterized protein</fullName>
    </submittedName>
</protein>
<dbReference type="InterPro" id="IPR027104">
    <property type="entry name" value="Prp3"/>
</dbReference>
<feature type="region of interest" description="Disordered" evidence="5">
    <location>
        <begin position="102"/>
        <end position="128"/>
    </location>
</feature>
<keyword evidence="9" id="KW-1185">Reference proteome</keyword>
<evidence type="ECO:0000313" key="9">
    <source>
        <dbReference type="Proteomes" id="UP001642540"/>
    </source>
</evidence>